<dbReference type="Proteomes" id="UP000319986">
    <property type="component" value="Unassembled WGS sequence"/>
</dbReference>
<organism evidence="1 2">
    <name type="scientific">Corynebacterium variabile</name>
    <dbReference type="NCBI Taxonomy" id="1727"/>
    <lineage>
        <taxon>Bacteria</taxon>
        <taxon>Bacillati</taxon>
        <taxon>Actinomycetota</taxon>
        <taxon>Actinomycetes</taxon>
        <taxon>Mycobacteriales</taxon>
        <taxon>Corynebacteriaceae</taxon>
        <taxon>Corynebacterium</taxon>
    </lineage>
</organism>
<name>A0A4Y4C234_9CORY</name>
<dbReference type="AlphaFoldDB" id="A0A4Y4C234"/>
<dbReference type="RefSeq" id="WP_141331001.1">
    <property type="nucleotide sequence ID" value="NZ_BJNT01000020.1"/>
</dbReference>
<gene>
    <name evidence="1" type="ORF">CVA01_24250</name>
</gene>
<evidence type="ECO:0000313" key="2">
    <source>
        <dbReference type="Proteomes" id="UP000319986"/>
    </source>
</evidence>
<sequence>MTDTTDYGILAAELRAVAARLFAHRGGYELYAFDAAHILADEHGITDAIGLDDNETVRTVLRSCAYFFTDDEDDEDTPATSAADAPDLPTMVVALHARMTDMENTLAVLLNRTAQVHGSTAFLAALAPRVADENAVTAALDTARVFSMEEHERLLDALGALDDGEA</sequence>
<proteinExistence type="predicted"/>
<dbReference type="GeneID" id="82888521"/>
<reference evidence="1 2" key="1">
    <citation type="submission" date="2019-06" db="EMBL/GenBank/DDBJ databases">
        <title>Whole genome shotgun sequence of Corynebacterium variabile NBRC 15286.</title>
        <authorList>
            <person name="Hosoyama A."/>
            <person name="Uohara A."/>
            <person name="Ohji S."/>
            <person name="Ichikawa N."/>
        </authorList>
    </citation>
    <scope>NUCLEOTIDE SEQUENCE [LARGE SCALE GENOMIC DNA]</scope>
    <source>
        <strain evidence="1 2">NBRC 15286</strain>
    </source>
</reference>
<comment type="caution">
    <text evidence="1">The sequence shown here is derived from an EMBL/GenBank/DDBJ whole genome shotgun (WGS) entry which is preliminary data.</text>
</comment>
<protein>
    <submittedName>
        <fullName evidence="1">Uncharacterized protein</fullName>
    </submittedName>
</protein>
<evidence type="ECO:0000313" key="1">
    <source>
        <dbReference type="EMBL" id="GEC87111.1"/>
    </source>
</evidence>
<dbReference type="EMBL" id="BJNT01000020">
    <property type="protein sequence ID" value="GEC87111.1"/>
    <property type="molecule type" value="Genomic_DNA"/>
</dbReference>
<accession>A0A4Y4C234</accession>